<sequence>MLLQALQHGWIGRPGRASLLKNRPHRPRFQAEQRCHENRFSKLEHSTGENVFRASEEFIGRKITLSGQSCPFPDCGEVIALFKRISACHIYIVMRYK</sequence>
<dbReference type="EMBL" id="DTKL01000080">
    <property type="protein sequence ID" value="HGY95569.1"/>
    <property type="molecule type" value="Genomic_DNA"/>
</dbReference>
<evidence type="ECO:0000313" key="1">
    <source>
        <dbReference type="EMBL" id="HGY95569.1"/>
    </source>
</evidence>
<proteinExistence type="predicted"/>
<organism evidence="1">
    <name type="scientific">Acidobacterium capsulatum</name>
    <dbReference type="NCBI Taxonomy" id="33075"/>
    <lineage>
        <taxon>Bacteria</taxon>
        <taxon>Pseudomonadati</taxon>
        <taxon>Acidobacteriota</taxon>
        <taxon>Terriglobia</taxon>
        <taxon>Terriglobales</taxon>
        <taxon>Acidobacteriaceae</taxon>
        <taxon>Acidobacterium</taxon>
    </lineage>
</organism>
<reference evidence="1" key="1">
    <citation type="journal article" date="2020" name="mSystems">
        <title>Genome- and Community-Level Interaction Insights into Carbon Utilization and Element Cycling Functions of Hydrothermarchaeota in Hydrothermal Sediment.</title>
        <authorList>
            <person name="Zhou Z."/>
            <person name="Liu Y."/>
            <person name="Xu W."/>
            <person name="Pan J."/>
            <person name="Luo Z.H."/>
            <person name="Li M."/>
        </authorList>
    </citation>
    <scope>NUCLEOTIDE SEQUENCE [LARGE SCALE GENOMIC DNA]</scope>
    <source>
        <strain evidence="1">SpSt-855</strain>
    </source>
</reference>
<protein>
    <submittedName>
        <fullName evidence="1">Uncharacterized protein</fullName>
    </submittedName>
</protein>
<name>A0A7V4XUU9_9BACT</name>
<dbReference type="AlphaFoldDB" id="A0A7V4XUU9"/>
<gene>
    <name evidence="1" type="ORF">ENW50_12930</name>
</gene>
<comment type="caution">
    <text evidence="1">The sequence shown here is derived from an EMBL/GenBank/DDBJ whole genome shotgun (WGS) entry which is preliminary data.</text>
</comment>
<accession>A0A7V4XUU9</accession>